<reference evidence="1 2" key="1">
    <citation type="journal article" date="2017" name="Mol. Biol. Evol.">
        <title>The 4-celled Tetrabaena socialis nuclear genome reveals the essential components for genetic control of cell number at the origin of multicellularity in the volvocine lineage.</title>
        <authorList>
            <person name="Featherston J."/>
            <person name="Arakaki Y."/>
            <person name="Hanschen E.R."/>
            <person name="Ferris P.J."/>
            <person name="Michod R.E."/>
            <person name="Olson B.J.S.C."/>
            <person name="Nozaki H."/>
            <person name="Durand P.M."/>
        </authorList>
    </citation>
    <scope>NUCLEOTIDE SEQUENCE [LARGE SCALE GENOMIC DNA]</scope>
    <source>
        <strain evidence="1 2">NIES-571</strain>
    </source>
</reference>
<feature type="non-terminal residue" evidence="1">
    <location>
        <position position="185"/>
    </location>
</feature>
<evidence type="ECO:0000313" key="2">
    <source>
        <dbReference type="Proteomes" id="UP000236333"/>
    </source>
</evidence>
<organism evidence="1 2">
    <name type="scientific">Tetrabaena socialis</name>
    <dbReference type="NCBI Taxonomy" id="47790"/>
    <lineage>
        <taxon>Eukaryota</taxon>
        <taxon>Viridiplantae</taxon>
        <taxon>Chlorophyta</taxon>
        <taxon>core chlorophytes</taxon>
        <taxon>Chlorophyceae</taxon>
        <taxon>CS clade</taxon>
        <taxon>Chlamydomonadales</taxon>
        <taxon>Tetrabaenaceae</taxon>
        <taxon>Tetrabaena</taxon>
    </lineage>
</organism>
<comment type="caution">
    <text evidence="1">The sequence shown here is derived from an EMBL/GenBank/DDBJ whole genome shotgun (WGS) entry which is preliminary data.</text>
</comment>
<dbReference type="GO" id="GO:0000724">
    <property type="term" value="P:double-strand break repair via homologous recombination"/>
    <property type="evidence" value="ECO:0007669"/>
    <property type="project" value="TreeGrafter"/>
</dbReference>
<dbReference type="PANTHER" id="PTHR19862:SF14">
    <property type="entry name" value="WD REPEAT-CONTAINING PROTEIN 48"/>
    <property type="match status" value="1"/>
</dbReference>
<gene>
    <name evidence="1" type="ORF">TSOC_012444</name>
</gene>
<accession>A0A2J7ZN03</accession>
<name>A0A2J7ZN03_9CHLO</name>
<keyword evidence="2" id="KW-1185">Reference proteome</keyword>
<dbReference type="AlphaFoldDB" id="A0A2J7ZN03"/>
<dbReference type="GO" id="GO:0043130">
    <property type="term" value="F:ubiquitin binding"/>
    <property type="evidence" value="ECO:0007669"/>
    <property type="project" value="TreeGrafter"/>
</dbReference>
<dbReference type="OrthoDB" id="2421129at2759"/>
<dbReference type="PANTHER" id="PTHR19862">
    <property type="entry name" value="WD REPEAT-CONTAINING PROTEIN 48"/>
    <property type="match status" value="1"/>
</dbReference>
<protein>
    <submittedName>
        <fullName evidence="1">WD repeat domain-containing protein</fullName>
    </submittedName>
</protein>
<evidence type="ECO:0000313" key="1">
    <source>
        <dbReference type="EMBL" id="PNH01648.1"/>
    </source>
</evidence>
<dbReference type="InterPro" id="IPR051246">
    <property type="entry name" value="WDR48"/>
</dbReference>
<sequence>MRHRSSLEANRQPLVRAPAVVIAGNPGIVSHEVMADRRHVLTQDTWGRVALWDVLSGAPVTHYGKVDFDAKRRELWEAVAVPAWFSSDTRLGCLAITLEPPGCFAAEEYAACLEYGNVPDDFKVNFGRLVLECAFAKWRRKVVQSLSGGGADARLAGAAEGGGGPAPCPYYPEPWPKFWQCKALP</sequence>
<proteinExistence type="predicted"/>
<dbReference type="Proteomes" id="UP000236333">
    <property type="component" value="Unassembled WGS sequence"/>
</dbReference>
<dbReference type="EMBL" id="PGGS01000828">
    <property type="protein sequence ID" value="PNH01648.1"/>
    <property type="molecule type" value="Genomic_DNA"/>
</dbReference>